<gene>
    <name evidence="3" type="ORF">FG486_12015</name>
</gene>
<proteinExistence type="predicted"/>
<comment type="caution">
    <text evidence="3">The sequence shown here is derived from an EMBL/GenBank/DDBJ whole genome shotgun (WGS) entry which is preliminary data.</text>
</comment>
<dbReference type="EMBL" id="VDES01000002">
    <property type="protein sequence ID" value="MBA1375065.1"/>
    <property type="molecule type" value="Genomic_DNA"/>
</dbReference>
<dbReference type="RefSeq" id="WP_181267651.1">
    <property type="nucleotide sequence ID" value="NZ_BAAAGB010000001.1"/>
</dbReference>
<reference evidence="3 4" key="1">
    <citation type="journal article" date="1994" name="Int. J. Syst. Bacteriol.">
        <title>Phylogenetic positions of novel aerobic, bacteriochlorophyll a-containing bacteria and description of Roseococcus thiosulfatophilus gen. nov., sp. nov., Erythromicrobium ramosum gen. nov., sp. nov., and Erythrobacter litoralis sp. nov.</title>
        <authorList>
            <person name="Yurkov V."/>
            <person name="Stackebrandt E."/>
            <person name="Holmes A."/>
            <person name="Fuerst J.A."/>
            <person name="Hugenholtz P."/>
            <person name="Golecki J."/>
            <person name="Gad'on N."/>
            <person name="Gorlenko V.M."/>
            <person name="Kompantseva E.I."/>
            <person name="Drews G."/>
        </authorList>
    </citation>
    <scope>NUCLEOTIDE SEQUENCE [LARGE SCALE GENOMIC DNA]</scope>
    <source>
        <strain evidence="3 4">KR-99</strain>
    </source>
</reference>
<evidence type="ECO:0000313" key="4">
    <source>
        <dbReference type="Proteomes" id="UP000589292"/>
    </source>
</evidence>
<feature type="chain" id="PRO_5031104835" evidence="2">
    <location>
        <begin position="25"/>
        <end position="443"/>
    </location>
</feature>
<dbReference type="Proteomes" id="UP000589292">
    <property type="component" value="Unassembled WGS sequence"/>
</dbReference>
<evidence type="ECO:0000256" key="2">
    <source>
        <dbReference type="SAM" id="SignalP"/>
    </source>
</evidence>
<name>A0A7V8U956_9SPHN</name>
<feature type="signal peptide" evidence="2">
    <location>
        <begin position="1"/>
        <end position="24"/>
    </location>
</feature>
<keyword evidence="4" id="KW-1185">Reference proteome</keyword>
<sequence length="443" mass="47233">MRKSNVMIAILSTAAAAVSAPAHAEPKSNEQEPPFTLDYHLPEVKITFGVSYRITTCPRGDTNDLSGFAMDTVTAITPSYFRGTKIRINPKGNLFVDRAIKLENHENGTLKSFNGSSTGQGGKIVAAAIKAVSFVGALTVGVPPVAAGFIKSSSAVIKCKDEIAQLINQRNELEKELDGLRKALSSGNASESQLDRIARTEKAIDATNERLTISLKPVVWTPGTDQNLPQQLAPANLSDWFDYRDSNDLKLAFEAIGLGQMLQFTARANYVTKLDAAATTPRSGQQKIYRALVYREPGSVDAILEPSDPNFNPGQLKDVEAARAFAAYKEATVKKTVPAPQIGPLKIIPFDGSGIFGSRAVTATFAETGELTSIGYTSTGGADALAGVIDAGVAAGIEQRDAQTNALKRAVERRTQADALKALNDAQAKAKKEEEERNAPPGS</sequence>
<accession>A0A7V8U956</accession>
<keyword evidence="1" id="KW-0175">Coiled coil</keyword>
<keyword evidence="2" id="KW-0732">Signal</keyword>
<organism evidence="3 4">
    <name type="scientific">Sphingomonas ursincola</name>
    <dbReference type="NCBI Taxonomy" id="56361"/>
    <lineage>
        <taxon>Bacteria</taxon>
        <taxon>Pseudomonadati</taxon>
        <taxon>Pseudomonadota</taxon>
        <taxon>Alphaproteobacteria</taxon>
        <taxon>Sphingomonadales</taxon>
        <taxon>Sphingomonadaceae</taxon>
        <taxon>Sphingomonas</taxon>
    </lineage>
</organism>
<evidence type="ECO:0000313" key="3">
    <source>
        <dbReference type="EMBL" id="MBA1375065.1"/>
    </source>
</evidence>
<feature type="coiled-coil region" evidence="1">
    <location>
        <begin position="156"/>
        <end position="190"/>
    </location>
</feature>
<protein>
    <submittedName>
        <fullName evidence="3">Uncharacterized protein</fullName>
    </submittedName>
</protein>
<evidence type="ECO:0000256" key="1">
    <source>
        <dbReference type="SAM" id="Coils"/>
    </source>
</evidence>
<dbReference type="AlphaFoldDB" id="A0A7V8U956"/>